<dbReference type="InterPro" id="IPR008988">
    <property type="entry name" value="Transcriptional_repressor_C"/>
</dbReference>
<dbReference type="GO" id="GO:0004077">
    <property type="term" value="F:biotin--[biotin carboxyl-carrier protein] ligase activity"/>
    <property type="evidence" value="ECO:0007669"/>
    <property type="project" value="UniProtKB-EC"/>
</dbReference>
<feature type="binding site" evidence="6">
    <location>
        <begin position="123"/>
        <end position="125"/>
    </location>
    <ligand>
        <name>biotin</name>
        <dbReference type="ChEBI" id="CHEBI:57586"/>
    </ligand>
</feature>
<comment type="function">
    <text evidence="6">Acts both as a biotin--[acetyl-CoA-carboxylase] ligase and a biotin-operon repressor. In the presence of ATP, BirA activates biotin to form the BirA-biotinyl-5'-adenylate (BirA-bio-5'-AMP or holoBirA) complex. HoloBirA can either transfer the biotinyl moiety to the biotin carboxyl carrier protein (BCCP) subunit of acetyl-CoA carboxylase, or bind to the biotin operator site and inhibit transcription of the operon.</text>
</comment>
<keyword evidence="3 6" id="KW-0067">ATP-binding</keyword>
<reference evidence="9" key="1">
    <citation type="journal article" date="2019" name="Int. J. Syst. Evol. Microbiol.">
        <title>The Global Catalogue of Microorganisms (GCM) 10K type strain sequencing project: providing services to taxonomists for standard genome sequencing and annotation.</title>
        <authorList>
            <consortium name="The Broad Institute Genomics Platform"/>
            <consortium name="The Broad Institute Genome Sequencing Center for Infectious Disease"/>
            <person name="Wu L."/>
            <person name="Ma J."/>
        </authorList>
    </citation>
    <scope>NUCLEOTIDE SEQUENCE [LARGE SCALE GENOMIC DNA]</scope>
    <source>
        <strain evidence="9">CECT 8570</strain>
    </source>
</reference>
<accession>A0ABV8V514</accession>
<dbReference type="NCBIfam" id="NF008848">
    <property type="entry name" value="PRK11886.1-3"/>
    <property type="match status" value="1"/>
</dbReference>
<dbReference type="EC" id="6.3.4.15" evidence="6"/>
<evidence type="ECO:0000259" key="7">
    <source>
        <dbReference type="PROSITE" id="PS51733"/>
    </source>
</evidence>
<dbReference type="PROSITE" id="PS51733">
    <property type="entry name" value="BPL_LPL_CATALYTIC"/>
    <property type="match status" value="1"/>
</dbReference>
<feature type="binding site" evidence="6">
    <location>
        <position position="119"/>
    </location>
    <ligand>
        <name>biotin</name>
        <dbReference type="ChEBI" id="CHEBI:57586"/>
    </ligand>
</feature>
<gene>
    <name evidence="6 8" type="primary">birA</name>
    <name evidence="8" type="ORF">ACFOX3_10985</name>
</gene>
<comment type="caution">
    <text evidence="6">Lacks conserved residue(s) required for the propagation of feature annotation.</text>
</comment>
<keyword evidence="4 6" id="KW-0092">Biotin</keyword>
<dbReference type="InterPro" id="IPR003142">
    <property type="entry name" value="BPL_C"/>
</dbReference>
<keyword evidence="9" id="KW-1185">Reference proteome</keyword>
<dbReference type="Proteomes" id="UP001595840">
    <property type="component" value="Unassembled WGS sequence"/>
</dbReference>
<keyword evidence="6" id="KW-0238">DNA-binding</keyword>
<dbReference type="SMART" id="SM00418">
    <property type="entry name" value="HTH_ARSR"/>
    <property type="match status" value="1"/>
</dbReference>
<dbReference type="InterPro" id="IPR001845">
    <property type="entry name" value="HTH_ArsR_DNA-bd_dom"/>
</dbReference>
<dbReference type="Pfam" id="PF02237">
    <property type="entry name" value="BPL_C"/>
    <property type="match status" value="1"/>
</dbReference>
<keyword evidence="6" id="KW-0805">Transcription regulation</keyword>
<feature type="binding site" evidence="6">
    <location>
        <position position="190"/>
    </location>
    <ligand>
        <name>biotin</name>
        <dbReference type="ChEBI" id="CHEBI:57586"/>
    </ligand>
</feature>
<dbReference type="InterPro" id="IPR030855">
    <property type="entry name" value="Bifunct_BirA"/>
</dbReference>
<evidence type="ECO:0000256" key="4">
    <source>
        <dbReference type="ARBA" id="ARBA00023267"/>
    </source>
</evidence>
<dbReference type="InterPro" id="IPR013196">
    <property type="entry name" value="HTH_11"/>
</dbReference>
<comment type="catalytic activity">
    <reaction evidence="5 6">
        <text>biotin + L-lysyl-[protein] + ATP = N(6)-biotinyl-L-lysyl-[protein] + AMP + diphosphate + H(+)</text>
        <dbReference type="Rhea" id="RHEA:11756"/>
        <dbReference type="Rhea" id="RHEA-COMP:9752"/>
        <dbReference type="Rhea" id="RHEA-COMP:10505"/>
        <dbReference type="ChEBI" id="CHEBI:15378"/>
        <dbReference type="ChEBI" id="CHEBI:29969"/>
        <dbReference type="ChEBI" id="CHEBI:30616"/>
        <dbReference type="ChEBI" id="CHEBI:33019"/>
        <dbReference type="ChEBI" id="CHEBI:57586"/>
        <dbReference type="ChEBI" id="CHEBI:83144"/>
        <dbReference type="ChEBI" id="CHEBI:456215"/>
        <dbReference type="EC" id="6.3.4.15"/>
    </reaction>
</comment>
<dbReference type="Gene3D" id="1.10.10.10">
    <property type="entry name" value="Winged helix-like DNA-binding domain superfamily/Winged helix DNA-binding domain"/>
    <property type="match status" value="1"/>
</dbReference>
<dbReference type="InterPro" id="IPR045864">
    <property type="entry name" value="aa-tRNA-synth_II/BPL/LPL"/>
</dbReference>
<evidence type="ECO:0000256" key="1">
    <source>
        <dbReference type="ARBA" id="ARBA00022598"/>
    </source>
</evidence>
<dbReference type="PANTHER" id="PTHR12835">
    <property type="entry name" value="BIOTIN PROTEIN LIGASE"/>
    <property type="match status" value="1"/>
</dbReference>
<dbReference type="SUPFAM" id="SSF46785">
    <property type="entry name" value="Winged helix' DNA-binding domain"/>
    <property type="match status" value="1"/>
</dbReference>
<dbReference type="PANTHER" id="PTHR12835:SF5">
    <property type="entry name" value="BIOTIN--PROTEIN LIGASE"/>
    <property type="match status" value="1"/>
</dbReference>
<feature type="DNA-binding region" description="H-T-H motif" evidence="6">
    <location>
        <begin position="24"/>
        <end position="43"/>
    </location>
</feature>
<dbReference type="EMBL" id="JBHSCX010000011">
    <property type="protein sequence ID" value="MFC4362828.1"/>
    <property type="molecule type" value="Genomic_DNA"/>
</dbReference>
<dbReference type="SUPFAM" id="SSF55681">
    <property type="entry name" value="Class II aaRS and biotin synthetases"/>
    <property type="match status" value="1"/>
</dbReference>
<dbReference type="SUPFAM" id="SSF50037">
    <property type="entry name" value="C-terminal domain of transcriptional repressors"/>
    <property type="match status" value="1"/>
</dbReference>
<comment type="similarity">
    <text evidence="6">Belongs to the biotin--protein ligase family.</text>
</comment>
<name>A0ABV8V514_9GAMM</name>
<keyword evidence="1 6" id="KW-0436">Ligase</keyword>
<dbReference type="HAMAP" id="MF_00978">
    <property type="entry name" value="Bifunct_BirA"/>
    <property type="match status" value="1"/>
</dbReference>
<dbReference type="Pfam" id="PF03099">
    <property type="entry name" value="BPL_LplA_LipB"/>
    <property type="match status" value="1"/>
</dbReference>
<evidence type="ECO:0000256" key="5">
    <source>
        <dbReference type="ARBA" id="ARBA00047846"/>
    </source>
</evidence>
<dbReference type="Gene3D" id="3.30.930.10">
    <property type="entry name" value="Bira Bifunctional Protein, Domain 2"/>
    <property type="match status" value="1"/>
</dbReference>
<dbReference type="Gene3D" id="2.30.30.100">
    <property type="match status" value="1"/>
</dbReference>
<feature type="domain" description="BPL/LPL catalytic" evidence="7">
    <location>
        <begin position="77"/>
        <end position="261"/>
    </location>
</feature>
<dbReference type="NCBIfam" id="TIGR00121">
    <property type="entry name" value="birA_ligase"/>
    <property type="match status" value="1"/>
</dbReference>
<dbReference type="InterPro" id="IPR004408">
    <property type="entry name" value="Biotin_CoA_COase_ligase"/>
</dbReference>
<dbReference type="CDD" id="cd16442">
    <property type="entry name" value="BPL"/>
    <property type="match status" value="1"/>
</dbReference>
<dbReference type="RefSeq" id="WP_290260713.1">
    <property type="nucleotide sequence ID" value="NZ_JAUFQG010000004.1"/>
</dbReference>
<sequence length="329" mass="34557">MTALADQTLRTLLRALADGEFHSGEELGALLGVSRAAVWKQLQKLEGLGLVVESVRGRGYRLSRALDLLDVDVIKDGLAPKLRQNLQLTSFLQTDSTSVRAMEAASGAAHGHAFIAEQQTAGRGRRGRAWVSPFGSNIYLSLVWGFQGGAAALSGLSLAVGVACARMLRASGADQVALKWPNDLLVDGKKLGGILLEMTGDPAGECQVVIGIGINVAMPSEQAQGIDQAWVDLRSLGVTLSRNALVAKLLTELVAVLERFALEGFAGFRAEWLALDAFANQAVTLSSAASSVSGIAQGVDDSGALIVWVDGQMRLFHGGELSLRAAGAR</sequence>
<dbReference type="InterPro" id="IPR036390">
    <property type="entry name" value="WH_DNA-bd_sf"/>
</dbReference>
<comment type="caution">
    <text evidence="8">The sequence shown here is derived from an EMBL/GenBank/DDBJ whole genome shotgun (WGS) entry which is preliminary data.</text>
</comment>
<keyword evidence="2 6" id="KW-0547">Nucleotide-binding</keyword>
<evidence type="ECO:0000256" key="2">
    <source>
        <dbReference type="ARBA" id="ARBA00022741"/>
    </source>
</evidence>
<dbReference type="Pfam" id="PF08279">
    <property type="entry name" value="HTH_11"/>
    <property type="match status" value="1"/>
</dbReference>
<organism evidence="8 9">
    <name type="scientific">Simiduia curdlanivorans</name>
    <dbReference type="NCBI Taxonomy" id="1492769"/>
    <lineage>
        <taxon>Bacteria</taxon>
        <taxon>Pseudomonadati</taxon>
        <taxon>Pseudomonadota</taxon>
        <taxon>Gammaproteobacteria</taxon>
        <taxon>Cellvibrionales</taxon>
        <taxon>Cellvibrionaceae</taxon>
        <taxon>Simiduia</taxon>
    </lineage>
</organism>
<dbReference type="InterPro" id="IPR036388">
    <property type="entry name" value="WH-like_DNA-bd_sf"/>
</dbReference>
<dbReference type="CDD" id="cd00090">
    <property type="entry name" value="HTH_ARSR"/>
    <property type="match status" value="1"/>
</dbReference>
<evidence type="ECO:0000256" key="6">
    <source>
        <dbReference type="HAMAP-Rule" id="MF_00978"/>
    </source>
</evidence>
<dbReference type="NCBIfam" id="NF008847">
    <property type="entry name" value="PRK11886.1-2"/>
    <property type="match status" value="1"/>
</dbReference>
<protein>
    <recommendedName>
        <fullName evidence="6">Bifunctional ligase/repressor BirA</fullName>
    </recommendedName>
    <alternativeName>
        <fullName evidence="6">Biotin operon repressor</fullName>
    </alternativeName>
    <alternativeName>
        <fullName evidence="6">Biotin--[acetyl-CoA-carboxylase] ligase</fullName>
        <ecNumber evidence="6">6.3.4.15</ecNumber>
    </alternativeName>
    <alternativeName>
        <fullName evidence="6">Biotin--protein ligase</fullName>
    </alternativeName>
    <alternativeName>
        <fullName evidence="6">Biotin-[acetyl-CoA carboxylase] synthetase</fullName>
    </alternativeName>
</protein>
<dbReference type="InterPro" id="IPR004143">
    <property type="entry name" value="BPL_LPL_catalytic"/>
</dbReference>
<keyword evidence="6" id="KW-0804">Transcription</keyword>
<proteinExistence type="inferred from homology"/>
<evidence type="ECO:0000313" key="8">
    <source>
        <dbReference type="EMBL" id="MFC4362828.1"/>
    </source>
</evidence>
<evidence type="ECO:0000313" key="9">
    <source>
        <dbReference type="Proteomes" id="UP001595840"/>
    </source>
</evidence>
<dbReference type="InterPro" id="IPR011991">
    <property type="entry name" value="ArsR-like_HTH"/>
</dbReference>
<evidence type="ECO:0000256" key="3">
    <source>
        <dbReference type="ARBA" id="ARBA00022840"/>
    </source>
</evidence>
<keyword evidence="6" id="KW-0678">Repressor</keyword>